<evidence type="ECO:0000256" key="6">
    <source>
        <dbReference type="ARBA" id="ARBA00022946"/>
    </source>
</evidence>
<keyword evidence="8" id="KW-0496">Mitochondrion</keyword>
<feature type="transmembrane region" description="Helical" evidence="12">
    <location>
        <begin position="58"/>
        <end position="76"/>
    </location>
</feature>
<evidence type="ECO:0000256" key="7">
    <source>
        <dbReference type="ARBA" id="ARBA00023002"/>
    </source>
</evidence>
<organism evidence="14 15">
    <name type="scientific">Wickerhamomyces ciferrii (strain ATCC 14091 / BCRC 22168 / CBS 111 / JCM 3599 / NBRC 0793 / NRRL Y-1031 F-60-10)</name>
    <name type="common">Yeast</name>
    <name type="synonym">Pichia ciferrii</name>
    <dbReference type="NCBI Taxonomy" id="1206466"/>
    <lineage>
        <taxon>Eukaryota</taxon>
        <taxon>Fungi</taxon>
        <taxon>Dikarya</taxon>
        <taxon>Ascomycota</taxon>
        <taxon>Saccharomycotina</taxon>
        <taxon>Saccharomycetes</taxon>
        <taxon>Phaffomycetales</taxon>
        <taxon>Wickerhamomycetaceae</taxon>
        <taxon>Wickerhamomyces</taxon>
    </lineage>
</organism>
<keyword evidence="7 14" id="KW-0560">Oxidoreductase</keyword>
<protein>
    <recommendedName>
        <fullName evidence="9">D-lactate dehydrogenase (cytochrome)</fullName>
        <ecNumber evidence="9">1.1.2.4</ecNumber>
    </recommendedName>
    <alternativeName>
        <fullName evidence="11">D-lactate ferricytochrome C oxidoreductase</fullName>
    </alternativeName>
</protein>
<dbReference type="EC" id="1.1.2.4" evidence="9"/>
<dbReference type="Gene3D" id="3.30.465.10">
    <property type="match status" value="1"/>
</dbReference>
<dbReference type="InterPro" id="IPR004113">
    <property type="entry name" value="FAD-bd_oxidored_4_C"/>
</dbReference>
<keyword evidence="12" id="KW-1133">Transmembrane helix</keyword>
<keyword evidence="5" id="KW-0274">FAD</keyword>
<dbReference type="SUPFAM" id="SSF56176">
    <property type="entry name" value="FAD-binding/transporter-associated domain-like"/>
    <property type="match status" value="1"/>
</dbReference>
<dbReference type="InterPro" id="IPR006094">
    <property type="entry name" value="Oxid_FAD_bind_N"/>
</dbReference>
<evidence type="ECO:0000256" key="1">
    <source>
        <dbReference type="ARBA" id="ARBA00001974"/>
    </source>
</evidence>
<evidence type="ECO:0000313" key="15">
    <source>
        <dbReference type="Proteomes" id="UP000009328"/>
    </source>
</evidence>
<dbReference type="InterPro" id="IPR036318">
    <property type="entry name" value="FAD-bd_PCMH-like_sf"/>
</dbReference>
<dbReference type="AlphaFoldDB" id="K0KPX8"/>
<dbReference type="PANTHER" id="PTHR11748">
    <property type="entry name" value="D-LACTATE DEHYDROGENASE"/>
    <property type="match status" value="1"/>
</dbReference>
<dbReference type="FunFam" id="3.30.465.10:FF:000014">
    <property type="entry name" value="D-lactate dehydrogenase (Cytochrome), putative"/>
    <property type="match status" value="1"/>
</dbReference>
<dbReference type="GO" id="GO:1903457">
    <property type="term" value="P:lactate catabolic process"/>
    <property type="evidence" value="ECO:0007669"/>
    <property type="project" value="TreeGrafter"/>
</dbReference>
<sequence>MAWRFGARIGRLRPIKYGLGSGLGGGFGARRLIQTESKQVGSSSGSAGKKQNKNNNGLLITVGVATGSIFGFYFAMKQTLANPPEFIFPHSSKTDLNDIPSPNYANYIEFQLAKEKFIEILGQDSVSELENDIETHTKNNYTLHEPKPHEKPQLILYPTSTEQVSDIMKIAHDYQTPIIPFCGGTSIEGQYISSRQPCVIIDLSKINQIKHFNKSDLDITVGAGTSWLDINEYLDEYGLMLGPDPAPGALIGGMIGTSCSGTNAMRYGTMKESVINLTVVLADGSIIKTKQRAKKTSNGYNLTNLFIGSEGTLGIVTEATLKLHIKPKFETIAVVSFNSILDATNAVTQLISEGVQLNAVELLDERMMSCINFSKQTSKVWDEKPTLFFKIGSNNSKILNELIKDVQKISKNHNYYKFQFAKNESQQQELWSARKSIFWSSIDYGRSQISPNVKIWSTDVAVPISNLSSMIEETIKDTKETGLYTTIVGHVGDGNFHCLVMYDEKDVDKAMSLVNRITERSIKFEGTVSGEHGIGMSKRSHLEKELGIETIQVMRKLKLSLDPLRILNPDKIFKIDPKDNHD</sequence>
<evidence type="ECO:0000256" key="9">
    <source>
        <dbReference type="ARBA" id="ARBA00038897"/>
    </source>
</evidence>
<dbReference type="InParanoid" id="K0KPX8"/>
<dbReference type="Gene3D" id="1.10.45.10">
    <property type="entry name" value="Vanillyl-alcohol Oxidase, Chain A, domain 4"/>
    <property type="match status" value="1"/>
</dbReference>
<evidence type="ECO:0000259" key="13">
    <source>
        <dbReference type="PROSITE" id="PS51387"/>
    </source>
</evidence>
<evidence type="ECO:0000256" key="2">
    <source>
        <dbReference type="ARBA" id="ARBA00004173"/>
    </source>
</evidence>
<dbReference type="GO" id="GO:0004458">
    <property type="term" value="F:D-lactate dehydrogenase (cytochrome) activity"/>
    <property type="evidence" value="ECO:0007669"/>
    <property type="project" value="UniProtKB-EC"/>
</dbReference>
<accession>K0KPX8</accession>
<dbReference type="FunFam" id="1.10.45.10:FF:000001">
    <property type="entry name" value="D-lactate dehydrogenase mitochondrial"/>
    <property type="match status" value="1"/>
</dbReference>
<evidence type="ECO:0000256" key="10">
    <source>
        <dbReference type="ARBA" id="ARBA00051436"/>
    </source>
</evidence>
<dbReference type="GO" id="GO:0008720">
    <property type="term" value="F:D-lactate dehydrogenase (NAD+) activity"/>
    <property type="evidence" value="ECO:0007669"/>
    <property type="project" value="TreeGrafter"/>
</dbReference>
<dbReference type="FunFam" id="3.30.70.2740:FF:000001">
    <property type="entry name" value="D-lactate dehydrogenase mitochondrial"/>
    <property type="match status" value="1"/>
</dbReference>
<evidence type="ECO:0000256" key="8">
    <source>
        <dbReference type="ARBA" id="ARBA00023128"/>
    </source>
</evidence>
<dbReference type="HOGENOM" id="CLU_017779_3_3_1"/>
<dbReference type="InterPro" id="IPR016166">
    <property type="entry name" value="FAD-bd_PCMH"/>
</dbReference>
<dbReference type="SUPFAM" id="SSF55103">
    <property type="entry name" value="FAD-linked oxidases, C-terminal domain"/>
    <property type="match status" value="1"/>
</dbReference>
<evidence type="ECO:0000256" key="12">
    <source>
        <dbReference type="SAM" id="Phobius"/>
    </source>
</evidence>
<dbReference type="Pfam" id="PF01565">
    <property type="entry name" value="FAD_binding_4"/>
    <property type="match status" value="1"/>
</dbReference>
<feature type="domain" description="FAD-binding PCMH-type" evidence="13">
    <location>
        <begin position="148"/>
        <end position="326"/>
    </location>
</feature>
<comment type="catalytic activity">
    <reaction evidence="10">
        <text>(R)-lactate + 2 Fe(III)-[cytochrome c] = 2 Fe(II)-[cytochrome c] + pyruvate + 2 H(+)</text>
        <dbReference type="Rhea" id="RHEA:13521"/>
        <dbReference type="Rhea" id="RHEA-COMP:10350"/>
        <dbReference type="Rhea" id="RHEA-COMP:14399"/>
        <dbReference type="ChEBI" id="CHEBI:15361"/>
        <dbReference type="ChEBI" id="CHEBI:15378"/>
        <dbReference type="ChEBI" id="CHEBI:16004"/>
        <dbReference type="ChEBI" id="CHEBI:29033"/>
        <dbReference type="ChEBI" id="CHEBI:29034"/>
        <dbReference type="EC" id="1.1.2.4"/>
    </reaction>
</comment>
<dbReference type="STRING" id="1206466.K0KPX8"/>
<evidence type="ECO:0000313" key="14">
    <source>
        <dbReference type="EMBL" id="CCH43484.1"/>
    </source>
</evidence>
<gene>
    <name evidence="14" type="ORF">BN7_3034</name>
</gene>
<dbReference type="GO" id="GO:0005739">
    <property type="term" value="C:mitochondrion"/>
    <property type="evidence" value="ECO:0007669"/>
    <property type="project" value="UniProtKB-SubCell"/>
</dbReference>
<comment type="similarity">
    <text evidence="3">Belongs to the FAD-binding oxidoreductase/transferase type 4 family.</text>
</comment>
<dbReference type="Proteomes" id="UP000009328">
    <property type="component" value="Unassembled WGS sequence"/>
</dbReference>
<evidence type="ECO:0000256" key="11">
    <source>
        <dbReference type="ARBA" id="ARBA00083446"/>
    </source>
</evidence>
<comment type="cofactor">
    <cofactor evidence="1">
        <name>FAD</name>
        <dbReference type="ChEBI" id="CHEBI:57692"/>
    </cofactor>
</comment>
<evidence type="ECO:0000256" key="5">
    <source>
        <dbReference type="ARBA" id="ARBA00022827"/>
    </source>
</evidence>
<dbReference type="GO" id="GO:0071949">
    <property type="term" value="F:FAD binding"/>
    <property type="evidence" value="ECO:0007669"/>
    <property type="project" value="InterPro"/>
</dbReference>
<keyword evidence="12" id="KW-0472">Membrane</keyword>
<keyword evidence="4" id="KW-0285">Flavoprotein</keyword>
<evidence type="ECO:0000256" key="4">
    <source>
        <dbReference type="ARBA" id="ARBA00022630"/>
    </source>
</evidence>
<dbReference type="InterPro" id="IPR016171">
    <property type="entry name" value="Vanillyl_alc_oxidase_C-sub2"/>
</dbReference>
<comment type="subcellular location">
    <subcellularLocation>
        <location evidence="2">Mitochondrion</location>
    </subcellularLocation>
</comment>
<proteinExistence type="inferred from homology"/>
<dbReference type="InterPro" id="IPR016169">
    <property type="entry name" value="FAD-bd_PCMH_sub2"/>
</dbReference>
<dbReference type="Gene3D" id="3.30.70.2740">
    <property type="match status" value="1"/>
</dbReference>
<comment type="caution">
    <text evidence="14">The sequence shown here is derived from an EMBL/GenBank/DDBJ whole genome shotgun (WGS) entry which is preliminary data.</text>
</comment>
<dbReference type="InterPro" id="IPR016164">
    <property type="entry name" value="FAD-linked_Oxase-like_C"/>
</dbReference>
<dbReference type="EMBL" id="CAIF01000080">
    <property type="protein sequence ID" value="CCH43484.1"/>
    <property type="molecule type" value="Genomic_DNA"/>
</dbReference>
<dbReference type="PROSITE" id="PS51387">
    <property type="entry name" value="FAD_PCMH"/>
    <property type="match status" value="1"/>
</dbReference>
<dbReference type="PANTHER" id="PTHR11748:SF111">
    <property type="entry name" value="D-LACTATE DEHYDROGENASE, MITOCHONDRIAL-RELATED"/>
    <property type="match status" value="1"/>
</dbReference>
<dbReference type="eggNOG" id="KOG1231">
    <property type="taxonomic scope" value="Eukaryota"/>
</dbReference>
<dbReference type="Pfam" id="PF02913">
    <property type="entry name" value="FAD-oxidase_C"/>
    <property type="match status" value="1"/>
</dbReference>
<evidence type="ECO:0000256" key="3">
    <source>
        <dbReference type="ARBA" id="ARBA00008000"/>
    </source>
</evidence>
<keyword evidence="15" id="KW-1185">Reference proteome</keyword>
<name>K0KPX8_WICCF</name>
<reference evidence="14 15" key="1">
    <citation type="journal article" date="2012" name="Eukaryot. Cell">
        <title>Draft genome sequence of Wickerhamomyces ciferrii NRRL Y-1031 F-60-10.</title>
        <authorList>
            <person name="Schneider J."/>
            <person name="Andrea H."/>
            <person name="Blom J."/>
            <person name="Jaenicke S."/>
            <person name="Ruckert C."/>
            <person name="Schorsch C."/>
            <person name="Szczepanowski R."/>
            <person name="Farwick M."/>
            <person name="Goesmann A."/>
            <person name="Puhler A."/>
            <person name="Schaffer S."/>
            <person name="Tauch A."/>
            <person name="Kohler T."/>
            <person name="Brinkrolf K."/>
        </authorList>
    </citation>
    <scope>NUCLEOTIDE SEQUENCE [LARGE SCALE GENOMIC DNA]</scope>
    <source>
        <strain evidence="15">ATCC 14091 / BCRC 22168 / CBS 111 / JCM 3599 / NBRC 0793 / NRRL Y-1031 F-60-10</strain>
    </source>
</reference>
<keyword evidence="6" id="KW-0809">Transit peptide</keyword>
<keyword evidence="12" id="KW-0812">Transmembrane</keyword>